<feature type="repeat" description="ANK" evidence="3">
    <location>
        <begin position="426"/>
        <end position="458"/>
    </location>
</feature>
<protein>
    <submittedName>
        <fullName evidence="5">Ankyrin repeat-containing protein</fullName>
    </submittedName>
</protein>
<dbReference type="SMART" id="SM00248">
    <property type="entry name" value="ANK"/>
    <property type="match status" value="6"/>
</dbReference>
<keyword evidence="1" id="KW-0677">Repeat</keyword>
<proteinExistence type="predicted"/>
<dbReference type="Pfam" id="PF12796">
    <property type="entry name" value="Ank_2"/>
    <property type="match status" value="2"/>
</dbReference>
<dbReference type="PROSITE" id="PS50297">
    <property type="entry name" value="ANK_REP_REGION"/>
    <property type="match status" value="5"/>
</dbReference>
<feature type="repeat" description="ANK" evidence="3">
    <location>
        <begin position="496"/>
        <end position="528"/>
    </location>
</feature>
<evidence type="ECO:0000256" key="1">
    <source>
        <dbReference type="ARBA" id="ARBA00022737"/>
    </source>
</evidence>
<evidence type="ECO:0000256" key="3">
    <source>
        <dbReference type="PROSITE-ProRule" id="PRU00023"/>
    </source>
</evidence>
<accession>L2FE32</accession>
<dbReference type="SUPFAM" id="SSF48403">
    <property type="entry name" value="Ankyrin repeat"/>
    <property type="match status" value="1"/>
</dbReference>
<reference evidence="5" key="1">
    <citation type="submission" date="2012-08" db="EMBL/GenBank/DDBJ databases">
        <title>Genome analysis of Colletotrichum orbiculare and Colletotrichum fructicola.</title>
        <authorList>
            <person name="Gan P.H.P."/>
            <person name="Ikeda K."/>
            <person name="Irieda H."/>
            <person name="Narusaka M."/>
            <person name="O'Connell R.J."/>
            <person name="Narusaka Y."/>
            <person name="Takano Y."/>
            <person name="Kubo Y."/>
            <person name="Shirasu K."/>
        </authorList>
    </citation>
    <scope>NUCLEOTIDE SEQUENCE</scope>
    <source>
        <strain evidence="5">Nara gc5</strain>
    </source>
</reference>
<dbReference type="PANTHER" id="PTHR24188">
    <property type="entry name" value="ANKYRIN REPEAT PROTEIN"/>
    <property type="match status" value="1"/>
</dbReference>
<evidence type="ECO:0000313" key="5">
    <source>
        <dbReference type="EMBL" id="ELA24617.1"/>
    </source>
</evidence>
<feature type="repeat" description="ANK" evidence="3">
    <location>
        <begin position="564"/>
        <end position="591"/>
    </location>
</feature>
<feature type="domain" description="GPI inositol-deacylase winged helix" evidence="4">
    <location>
        <begin position="98"/>
        <end position="182"/>
    </location>
</feature>
<organism evidence="5">
    <name type="scientific">Colletotrichum fructicola (strain Nara gc5)</name>
    <name type="common">Anthracnose fungus</name>
    <name type="synonym">Colletotrichum gloeosporioides (strain Nara gc5)</name>
    <dbReference type="NCBI Taxonomy" id="1213859"/>
    <lineage>
        <taxon>Eukaryota</taxon>
        <taxon>Fungi</taxon>
        <taxon>Dikarya</taxon>
        <taxon>Ascomycota</taxon>
        <taxon>Pezizomycotina</taxon>
        <taxon>Sordariomycetes</taxon>
        <taxon>Hypocreomycetidae</taxon>
        <taxon>Glomerellales</taxon>
        <taxon>Glomerellaceae</taxon>
        <taxon>Colletotrichum</taxon>
        <taxon>Colletotrichum gloeosporioides species complex</taxon>
    </lineage>
</organism>
<dbReference type="InterPro" id="IPR002110">
    <property type="entry name" value="Ankyrin_rpt"/>
</dbReference>
<dbReference type="HOGENOM" id="CLU_000288_34_3_1"/>
<dbReference type="InterPro" id="IPR036770">
    <property type="entry name" value="Ankyrin_rpt-contain_sf"/>
</dbReference>
<dbReference type="STRING" id="1213859.L2FE32"/>
<dbReference type="PROSITE" id="PS50088">
    <property type="entry name" value="ANK_REPEAT"/>
    <property type="match status" value="5"/>
</dbReference>
<feature type="repeat" description="ANK" evidence="3">
    <location>
        <begin position="530"/>
        <end position="562"/>
    </location>
</feature>
<gene>
    <name evidence="5" type="ORF">CGGC5_13985</name>
</gene>
<dbReference type="Pfam" id="PF22939">
    <property type="entry name" value="WHD_GPIID"/>
    <property type="match status" value="1"/>
</dbReference>
<dbReference type="InterPro" id="IPR054471">
    <property type="entry name" value="GPIID_WHD"/>
</dbReference>
<keyword evidence="2 3" id="KW-0040">ANK repeat</keyword>
<dbReference type="PANTHER" id="PTHR24188:SF29">
    <property type="entry name" value="GH09064P"/>
    <property type="match status" value="1"/>
</dbReference>
<dbReference type="Gene3D" id="1.25.40.20">
    <property type="entry name" value="Ankyrin repeat-containing domain"/>
    <property type="match status" value="1"/>
</dbReference>
<feature type="repeat" description="ANK" evidence="3">
    <location>
        <begin position="462"/>
        <end position="494"/>
    </location>
</feature>
<name>L2FE32_COLFN</name>
<sequence>MASPEAKVDIATFVEETLQRRQENGDLMVQDQSIFDDIKRALINRADGMFLWVTFLLDEICAQTCDDDIRDAVERLPKTLTETLSKALHRIIKQGKSTIANKAFQWIAIAKRPLTLDELREAISTKVGQPSSNPGQMVNGIDRLPTWCENLVRVDEESRTAEFAHKAVHKFIVEGSSGPDYAEFHFKPEDADHHAGELCVTYLNFSDFVTTITQRSQPVKIDPTSMAHSALKNSWNLPKSISSAVITMRKNVQAETDPAGILATYNRSDDAEAINTLQVHYPFLKYASVHWISHTTRFRRRTSSTWDMWQHIITQKHGLAKIPWLNQEEQGGLNTNILHWSFVNRHVALIGYLGRLGKIHDEDIQRSLRSAATYGDVDMVSALLESSYAVRIASSYLQADSGSGDIEAVKLWLSVGVNVNADDSNDRWTALVAASERGHINIVELLLSAGANVNAQPAPHEFGRTALQAASAGGHIEVVERLLSAGANVNANPSKRGLTALQAASNSGYIDVVERLLSAGANVNGDPSYYGRTALQAASGGGYISVVERLLSAGANVNAAPVRHGQTALQAASEAGHVEVVERLRAAGAHE</sequence>
<evidence type="ECO:0000256" key="2">
    <source>
        <dbReference type="ARBA" id="ARBA00023043"/>
    </source>
</evidence>
<dbReference type="PRINTS" id="PR01415">
    <property type="entry name" value="ANKYRIN"/>
</dbReference>
<dbReference type="EMBL" id="KB021248">
    <property type="protein sequence ID" value="ELA24617.1"/>
    <property type="molecule type" value="Genomic_DNA"/>
</dbReference>
<evidence type="ECO:0000259" key="4">
    <source>
        <dbReference type="Pfam" id="PF22939"/>
    </source>
</evidence>
<dbReference type="AlphaFoldDB" id="L2FE32"/>